<dbReference type="EMBL" id="MPRK01000116">
    <property type="protein sequence ID" value="OOZ39709.1"/>
    <property type="molecule type" value="Genomic_DNA"/>
</dbReference>
<dbReference type="AlphaFoldDB" id="A0A1T2L3Q8"/>
<evidence type="ECO:0008006" key="4">
    <source>
        <dbReference type="Google" id="ProtNLM"/>
    </source>
</evidence>
<gene>
    <name evidence="2" type="ORF">BOW52_06930</name>
</gene>
<organism evidence="2 3">
    <name type="scientific">Solemya elarraichensis gill symbiont</name>
    <dbReference type="NCBI Taxonomy" id="1918949"/>
    <lineage>
        <taxon>Bacteria</taxon>
        <taxon>Pseudomonadati</taxon>
        <taxon>Pseudomonadota</taxon>
        <taxon>Gammaproteobacteria</taxon>
        <taxon>sulfur-oxidizing symbionts</taxon>
    </lineage>
</organism>
<dbReference type="Proteomes" id="UP000190198">
    <property type="component" value="Unassembled WGS sequence"/>
</dbReference>
<accession>A0A1T2L3Q8</accession>
<evidence type="ECO:0000256" key="1">
    <source>
        <dbReference type="ARBA" id="ARBA00038308"/>
    </source>
</evidence>
<reference evidence="2 3" key="1">
    <citation type="submission" date="2016-11" db="EMBL/GenBank/DDBJ databases">
        <title>Mixed transmission modes and dynamic genome evolution in an obligate animal-bacterial symbiosis.</title>
        <authorList>
            <person name="Russell S.L."/>
            <person name="Corbett-Detig R.B."/>
            <person name="Cavanaugh C.M."/>
        </authorList>
    </citation>
    <scope>NUCLEOTIDE SEQUENCE [LARGE SCALE GENOMIC DNA]</scope>
    <source>
        <strain evidence="2">Sp-SM6</strain>
    </source>
</reference>
<dbReference type="OrthoDB" id="9783391at2"/>
<comment type="caution">
    <text evidence="2">The sequence shown here is derived from an EMBL/GenBank/DDBJ whole genome shotgun (WGS) entry which is preliminary data.</text>
</comment>
<name>A0A1T2L3Q8_9GAMM</name>
<dbReference type="PANTHER" id="PTHR37528">
    <property type="entry name" value="UPF0149 PROTEIN YGFB"/>
    <property type="match status" value="1"/>
</dbReference>
<proteinExistence type="inferred from homology"/>
<dbReference type="PANTHER" id="PTHR37528:SF1">
    <property type="entry name" value="UPF0149 PROTEIN YGFB"/>
    <property type="match status" value="1"/>
</dbReference>
<evidence type="ECO:0000313" key="3">
    <source>
        <dbReference type="Proteomes" id="UP000190198"/>
    </source>
</evidence>
<dbReference type="GO" id="GO:0005829">
    <property type="term" value="C:cytosol"/>
    <property type="evidence" value="ECO:0007669"/>
    <property type="project" value="TreeGrafter"/>
</dbReference>
<dbReference type="InterPro" id="IPR036255">
    <property type="entry name" value="YgfB-like_sf"/>
</dbReference>
<dbReference type="Gene3D" id="1.20.120.740">
    <property type="entry name" value="YgfB uncharacterised protein family UPF0149, PF03695"/>
    <property type="match status" value="1"/>
</dbReference>
<dbReference type="InterPro" id="IPR011978">
    <property type="entry name" value="YgfB-like"/>
</dbReference>
<evidence type="ECO:0000313" key="2">
    <source>
        <dbReference type="EMBL" id="OOZ39709.1"/>
    </source>
</evidence>
<comment type="similarity">
    <text evidence="1">Belongs to the UPF0149 family.</text>
</comment>
<keyword evidence="3" id="KW-1185">Reference proteome</keyword>
<dbReference type="Pfam" id="PF03695">
    <property type="entry name" value="UPF0149"/>
    <property type="match status" value="1"/>
</dbReference>
<dbReference type="SUPFAM" id="SSF101327">
    <property type="entry name" value="YgfB-like"/>
    <property type="match status" value="1"/>
</dbReference>
<protein>
    <recommendedName>
        <fullName evidence="4">YecA family protein</fullName>
    </recommendedName>
</protein>
<sequence length="195" mass="22107">MAGETVSDTLEYQTINDVLERAELELDASQAHGLVCGLICGDFPSSLQHLNQELMGDMDENDSLTQECRRTLTQMHGITKDLMDDVELRFHLLLPDDPEEMPARAKGIVDWCQGFLFGYGINAGEQHQHLSNDALGALEDISEFTRMDLAELEHLDEEDQESLQDLEEYLRMATLMIYGDIAAHQEEPENEEELH</sequence>